<feature type="chain" id="PRO_5014753204" evidence="1">
    <location>
        <begin position="24"/>
        <end position="140"/>
    </location>
</feature>
<sequence>MHTMYGCWLLSSLSIMSPSSSVAEVPGELSADRLISCAVYSLDRCRLFKCDDIISSVRNCFVGNKFGSVISRSVFRLRTSGRSAVLLWMFGVGDGGPNVGGLRLLHDGIESTGDEGPTGTVMGLGRITALNSITCPGFMP</sequence>
<name>A0A2M3ZRZ8_9DIPT</name>
<keyword evidence="1" id="KW-0732">Signal</keyword>
<dbReference type="EMBL" id="GGFM01010585">
    <property type="protein sequence ID" value="MBW31336.1"/>
    <property type="molecule type" value="Transcribed_RNA"/>
</dbReference>
<dbReference type="AlphaFoldDB" id="A0A2M3ZRZ8"/>
<evidence type="ECO:0000256" key="1">
    <source>
        <dbReference type="SAM" id="SignalP"/>
    </source>
</evidence>
<protein>
    <submittedName>
        <fullName evidence="2">Putative secreted peptide</fullName>
    </submittedName>
</protein>
<evidence type="ECO:0000313" key="2">
    <source>
        <dbReference type="EMBL" id="MBW31336.1"/>
    </source>
</evidence>
<proteinExistence type="predicted"/>
<accession>A0A2M3ZRZ8</accession>
<feature type="signal peptide" evidence="1">
    <location>
        <begin position="1"/>
        <end position="23"/>
    </location>
</feature>
<organism evidence="2">
    <name type="scientific">Anopheles braziliensis</name>
    <dbReference type="NCBI Taxonomy" id="58242"/>
    <lineage>
        <taxon>Eukaryota</taxon>
        <taxon>Metazoa</taxon>
        <taxon>Ecdysozoa</taxon>
        <taxon>Arthropoda</taxon>
        <taxon>Hexapoda</taxon>
        <taxon>Insecta</taxon>
        <taxon>Pterygota</taxon>
        <taxon>Neoptera</taxon>
        <taxon>Endopterygota</taxon>
        <taxon>Diptera</taxon>
        <taxon>Nematocera</taxon>
        <taxon>Culicoidea</taxon>
        <taxon>Culicidae</taxon>
        <taxon>Anophelinae</taxon>
        <taxon>Anopheles</taxon>
    </lineage>
</organism>
<reference evidence="2" key="1">
    <citation type="submission" date="2018-01" db="EMBL/GenBank/DDBJ databases">
        <title>An insight into the sialome of Amazonian anophelines.</title>
        <authorList>
            <person name="Ribeiro J.M."/>
            <person name="Scarpassa V."/>
            <person name="Calvo E."/>
        </authorList>
    </citation>
    <scope>NUCLEOTIDE SEQUENCE</scope>
    <source>
        <tissue evidence="2">Salivary glands</tissue>
    </source>
</reference>